<proteinExistence type="predicted"/>
<sequence length="100" mass="11756">VMGAIVRFRKWESSSDSGSQLISQHRLDHEIQTLSDDCAHMKICFLIQFKLREFDYITRLWEPSSDSESQLISQHRLDHEIQTLSDDCAHKKICFLIQFS</sequence>
<gene>
    <name evidence="1" type="ORF">HID58_082112</name>
</gene>
<evidence type="ECO:0000313" key="1">
    <source>
        <dbReference type="EMBL" id="KAH0864901.1"/>
    </source>
</evidence>
<evidence type="ECO:0000313" key="2">
    <source>
        <dbReference type="Proteomes" id="UP000824890"/>
    </source>
</evidence>
<comment type="caution">
    <text evidence="1">The sequence shown here is derived from an EMBL/GenBank/DDBJ whole genome shotgun (WGS) entry which is preliminary data.</text>
</comment>
<dbReference type="Proteomes" id="UP000824890">
    <property type="component" value="Unassembled WGS sequence"/>
</dbReference>
<protein>
    <submittedName>
        <fullName evidence="1">Uncharacterized protein</fullName>
    </submittedName>
</protein>
<organism evidence="1 2">
    <name type="scientific">Brassica napus</name>
    <name type="common">Rape</name>
    <dbReference type="NCBI Taxonomy" id="3708"/>
    <lineage>
        <taxon>Eukaryota</taxon>
        <taxon>Viridiplantae</taxon>
        <taxon>Streptophyta</taxon>
        <taxon>Embryophyta</taxon>
        <taxon>Tracheophyta</taxon>
        <taxon>Spermatophyta</taxon>
        <taxon>Magnoliopsida</taxon>
        <taxon>eudicotyledons</taxon>
        <taxon>Gunneridae</taxon>
        <taxon>Pentapetalae</taxon>
        <taxon>rosids</taxon>
        <taxon>malvids</taxon>
        <taxon>Brassicales</taxon>
        <taxon>Brassicaceae</taxon>
        <taxon>Brassiceae</taxon>
        <taxon>Brassica</taxon>
    </lineage>
</organism>
<feature type="non-terminal residue" evidence="1">
    <location>
        <position position="1"/>
    </location>
</feature>
<reference evidence="1 2" key="1">
    <citation type="submission" date="2021-05" db="EMBL/GenBank/DDBJ databases">
        <title>Genome Assembly of Synthetic Allotetraploid Brassica napus Reveals Homoeologous Exchanges between Subgenomes.</title>
        <authorList>
            <person name="Davis J.T."/>
        </authorList>
    </citation>
    <scope>NUCLEOTIDE SEQUENCE [LARGE SCALE GENOMIC DNA]</scope>
    <source>
        <strain evidence="2">cv. Da-Ae</strain>
        <tissue evidence="1">Seedling</tissue>
    </source>
</reference>
<keyword evidence="2" id="KW-1185">Reference proteome</keyword>
<dbReference type="EMBL" id="JAGKQM010000018">
    <property type="protein sequence ID" value="KAH0864901.1"/>
    <property type="molecule type" value="Genomic_DNA"/>
</dbReference>
<accession>A0ABQ7Y9N2</accession>
<name>A0ABQ7Y9N2_BRANA</name>